<feature type="domain" description="GGDEF" evidence="4">
    <location>
        <begin position="194"/>
        <end position="331"/>
    </location>
</feature>
<dbReference type="KEGG" id="bsan:CHH28_12150"/>
<dbReference type="Pfam" id="PF04340">
    <property type="entry name" value="DUF484"/>
    <property type="match status" value="1"/>
</dbReference>
<dbReference type="InterPro" id="IPR007435">
    <property type="entry name" value="DUF484"/>
</dbReference>
<dbReference type="FunFam" id="3.30.70.270:FF:000001">
    <property type="entry name" value="Diguanylate cyclase domain protein"/>
    <property type="match status" value="1"/>
</dbReference>
<dbReference type="InterPro" id="IPR000160">
    <property type="entry name" value="GGDEF_dom"/>
</dbReference>
<evidence type="ECO:0000256" key="1">
    <source>
        <dbReference type="ARBA" id="ARBA00001946"/>
    </source>
</evidence>
<dbReference type="InterPro" id="IPR043128">
    <property type="entry name" value="Rev_trsase/Diguanyl_cyclase"/>
</dbReference>
<dbReference type="Proteomes" id="UP000202440">
    <property type="component" value="Chromosome"/>
</dbReference>
<name>A0A222FLA6_9GAMM</name>
<dbReference type="Pfam" id="PF00990">
    <property type="entry name" value="GGDEF"/>
    <property type="match status" value="1"/>
</dbReference>
<sequence>MDLDELLANARRNEALLQRLQRYELQLLACQDWFDLLSTLIDGLPQQFELDAIALQLADADDSLSQSIHRSLDIDHAHLMEHVELTSTVEVIDASVLSSPEPYQSGLALPLRRNQDYLGQLRLFSHHPQRFHAGMATDFMQHLAAVVAACLVLVQKTEEQARLALTDPLTGAENRRGFDKAFQREWARGQRQYHVFSLILFDLDFFKKINDLHGHGCGDRVLTSLCQTLMSSLRPTDHLGRLGGEEFALLLPGCSADELPMVVQRLQDAIHAMTVHNDEGERLDITVSGSYLAVTPRAHHSAELDAFIRHLDQWLYQAKRQGRDCFLQAVG</sequence>
<dbReference type="SUPFAM" id="SSF55781">
    <property type="entry name" value="GAF domain-like"/>
    <property type="match status" value="1"/>
</dbReference>
<dbReference type="InterPro" id="IPR050469">
    <property type="entry name" value="Diguanylate_Cyclase"/>
</dbReference>
<accession>A0A222FLA6</accession>
<dbReference type="OrthoDB" id="9776960at2"/>
<dbReference type="EC" id="2.7.7.65" evidence="2"/>
<proteinExistence type="predicted"/>
<dbReference type="NCBIfam" id="TIGR00254">
    <property type="entry name" value="GGDEF"/>
    <property type="match status" value="1"/>
</dbReference>
<comment type="catalytic activity">
    <reaction evidence="3">
        <text>2 GTP = 3',3'-c-di-GMP + 2 diphosphate</text>
        <dbReference type="Rhea" id="RHEA:24898"/>
        <dbReference type="ChEBI" id="CHEBI:33019"/>
        <dbReference type="ChEBI" id="CHEBI:37565"/>
        <dbReference type="ChEBI" id="CHEBI:58805"/>
        <dbReference type="EC" id="2.7.7.65"/>
    </reaction>
</comment>
<dbReference type="EMBL" id="CP022530">
    <property type="protein sequence ID" value="ASP39376.1"/>
    <property type="molecule type" value="Genomic_DNA"/>
</dbReference>
<evidence type="ECO:0000259" key="4">
    <source>
        <dbReference type="PROSITE" id="PS50887"/>
    </source>
</evidence>
<keyword evidence="6" id="KW-1185">Reference proteome</keyword>
<dbReference type="InterPro" id="IPR029787">
    <property type="entry name" value="Nucleotide_cyclase"/>
</dbReference>
<dbReference type="SUPFAM" id="SSF55073">
    <property type="entry name" value="Nucleotide cyclase"/>
    <property type="match status" value="1"/>
</dbReference>
<dbReference type="InterPro" id="IPR029016">
    <property type="entry name" value="GAF-like_dom_sf"/>
</dbReference>
<reference evidence="5 6" key="1">
    <citation type="submission" date="2017-07" db="EMBL/GenBank/DDBJ databases">
        <title>Annotated genome sequence of Bacterioplanes sanyensis isolated from Red Sea.</title>
        <authorList>
            <person name="Rehman Z.U."/>
        </authorList>
    </citation>
    <scope>NUCLEOTIDE SEQUENCE [LARGE SCALE GENOMIC DNA]</scope>
    <source>
        <strain evidence="5 6">NV9</strain>
    </source>
</reference>
<evidence type="ECO:0000313" key="6">
    <source>
        <dbReference type="Proteomes" id="UP000202440"/>
    </source>
</evidence>
<dbReference type="GO" id="GO:0052621">
    <property type="term" value="F:diguanylate cyclase activity"/>
    <property type="evidence" value="ECO:0007669"/>
    <property type="project" value="UniProtKB-EC"/>
</dbReference>
<dbReference type="Gene3D" id="3.30.450.40">
    <property type="match status" value="1"/>
</dbReference>
<evidence type="ECO:0000256" key="2">
    <source>
        <dbReference type="ARBA" id="ARBA00012528"/>
    </source>
</evidence>
<dbReference type="RefSeq" id="WP_094060556.1">
    <property type="nucleotide sequence ID" value="NZ_CP022530.1"/>
</dbReference>
<dbReference type="CDD" id="cd01949">
    <property type="entry name" value="GGDEF"/>
    <property type="match status" value="1"/>
</dbReference>
<protein>
    <recommendedName>
        <fullName evidence="2">diguanylate cyclase</fullName>
        <ecNumber evidence="2">2.7.7.65</ecNumber>
    </recommendedName>
</protein>
<evidence type="ECO:0000256" key="3">
    <source>
        <dbReference type="ARBA" id="ARBA00034247"/>
    </source>
</evidence>
<comment type="cofactor">
    <cofactor evidence="1">
        <name>Mg(2+)</name>
        <dbReference type="ChEBI" id="CHEBI:18420"/>
    </cofactor>
</comment>
<dbReference type="PROSITE" id="PS50887">
    <property type="entry name" value="GGDEF"/>
    <property type="match status" value="1"/>
</dbReference>
<organism evidence="5 6">
    <name type="scientific">Bacterioplanes sanyensis</name>
    <dbReference type="NCBI Taxonomy" id="1249553"/>
    <lineage>
        <taxon>Bacteria</taxon>
        <taxon>Pseudomonadati</taxon>
        <taxon>Pseudomonadota</taxon>
        <taxon>Gammaproteobacteria</taxon>
        <taxon>Oceanospirillales</taxon>
        <taxon>Oceanospirillaceae</taxon>
        <taxon>Bacterioplanes</taxon>
    </lineage>
</organism>
<dbReference type="PANTHER" id="PTHR45138">
    <property type="entry name" value="REGULATORY COMPONENTS OF SENSORY TRANSDUCTION SYSTEM"/>
    <property type="match status" value="1"/>
</dbReference>
<dbReference type="PANTHER" id="PTHR45138:SF9">
    <property type="entry name" value="DIGUANYLATE CYCLASE DGCM-RELATED"/>
    <property type="match status" value="1"/>
</dbReference>
<evidence type="ECO:0000313" key="5">
    <source>
        <dbReference type="EMBL" id="ASP39376.1"/>
    </source>
</evidence>
<dbReference type="Gene3D" id="3.30.70.270">
    <property type="match status" value="1"/>
</dbReference>
<dbReference type="SMART" id="SM00267">
    <property type="entry name" value="GGDEF"/>
    <property type="match status" value="1"/>
</dbReference>
<gene>
    <name evidence="5" type="ORF">CHH28_12150</name>
</gene>
<dbReference type="AlphaFoldDB" id="A0A222FLA6"/>